<name>A0A484F9Y1_COLOR</name>
<dbReference type="InterPro" id="IPR037459">
    <property type="entry name" value="RhgT-like"/>
</dbReference>
<dbReference type="InterPro" id="IPR036514">
    <property type="entry name" value="SGNH_hydro_sf"/>
</dbReference>
<dbReference type="Gene3D" id="3.40.50.1110">
    <property type="entry name" value="SGNH hydrolase"/>
    <property type="match status" value="1"/>
</dbReference>
<proteinExistence type="inferred from homology"/>
<dbReference type="AlphaFoldDB" id="A0A484F9Y1"/>
<reference evidence="4" key="2">
    <citation type="journal article" date="2019" name="Mol. Plant Microbe Interact.">
        <title>Genome sequence resources for four phytopathogenic fungi from the Colletotrichum orbiculare species complex.</title>
        <authorList>
            <person name="Gan P."/>
            <person name="Tsushima A."/>
            <person name="Narusaka M."/>
            <person name="Narusaka Y."/>
            <person name="Takano Y."/>
            <person name="Kubo Y."/>
            <person name="Shirasu K."/>
        </authorList>
    </citation>
    <scope>GENOME REANNOTATION</scope>
    <source>
        <strain evidence="4">104-T / ATCC 96160 / CBS 514.97 / LARS 414 / MAFF 240422</strain>
    </source>
</reference>
<organism evidence="3 4">
    <name type="scientific">Colletotrichum orbiculare (strain 104-T / ATCC 96160 / CBS 514.97 / LARS 414 / MAFF 240422)</name>
    <name type="common">Cucumber anthracnose fungus</name>
    <name type="synonym">Colletotrichum lagenarium</name>
    <dbReference type="NCBI Taxonomy" id="1213857"/>
    <lineage>
        <taxon>Eukaryota</taxon>
        <taxon>Fungi</taxon>
        <taxon>Dikarya</taxon>
        <taxon>Ascomycota</taxon>
        <taxon>Pezizomycotina</taxon>
        <taxon>Sordariomycetes</taxon>
        <taxon>Hypocreomycetidae</taxon>
        <taxon>Glomerellales</taxon>
        <taxon>Glomerellaceae</taxon>
        <taxon>Colletotrichum</taxon>
        <taxon>Colletotrichum orbiculare species complex</taxon>
    </lineage>
</organism>
<comment type="similarity">
    <text evidence="1">Belongs to the 'GDSL' lipolytic enzyme family.</text>
</comment>
<reference evidence="4" key="1">
    <citation type="journal article" date="2013" name="New Phytol.">
        <title>Comparative genomic and transcriptomic analyses reveal the hemibiotrophic stage shift of Colletotrichum fungi.</title>
        <authorList>
            <person name="Gan P."/>
            <person name="Ikeda K."/>
            <person name="Irieda H."/>
            <person name="Narusaka M."/>
            <person name="O'Connell R.J."/>
            <person name="Narusaka Y."/>
            <person name="Takano Y."/>
            <person name="Kubo Y."/>
            <person name="Shirasu K."/>
        </authorList>
    </citation>
    <scope>NUCLEOTIDE SEQUENCE [LARGE SCALE GENOMIC DNA]</scope>
    <source>
        <strain evidence="4">104-T / ATCC 96160 / CBS 514.97 / LARS 414 / MAFF 240422</strain>
    </source>
</reference>
<evidence type="ECO:0000313" key="4">
    <source>
        <dbReference type="Proteomes" id="UP000014480"/>
    </source>
</evidence>
<dbReference type="Proteomes" id="UP000014480">
    <property type="component" value="Unassembled WGS sequence"/>
</dbReference>
<dbReference type="STRING" id="1213857.A0A484F9Y1"/>
<comment type="caution">
    <text evidence="3">The sequence shown here is derived from an EMBL/GenBank/DDBJ whole genome shotgun (WGS) entry which is preliminary data.</text>
</comment>
<accession>A0A484F9Y1</accession>
<evidence type="ECO:0000256" key="2">
    <source>
        <dbReference type="ARBA" id="ARBA00022801"/>
    </source>
</evidence>
<protein>
    <submittedName>
        <fullName evidence="3">Rhamnogalacturonan acetylesterase</fullName>
    </submittedName>
</protein>
<dbReference type="OrthoDB" id="5041285at2759"/>
<dbReference type="PANTHER" id="PTHR43695:SF1">
    <property type="entry name" value="RHAMNOGALACTURONAN ACETYLESTERASE"/>
    <property type="match status" value="1"/>
</dbReference>
<dbReference type="GO" id="GO:0016787">
    <property type="term" value="F:hydrolase activity"/>
    <property type="evidence" value="ECO:0007669"/>
    <property type="project" value="UniProtKB-KW"/>
</dbReference>
<gene>
    <name evidence="3" type="primary">rha1-1</name>
    <name evidence="3" type="ORF">Cob_v011908</name>
</gene>
<evidence type="ECO:0000313" key="3">
    <source>
        <dbReference type="EMBL" id="TDZ15100.1"/>
    </source>
</evidence>
<dbReference type="EMBL" id="AMCV02000043">
    <property type="protein sequence ID" value="TDZ15100.1"/>
    <property type="molecule type" value="Genomic_DNA"/>
</dbReference>
<sequence>MATYLHQMREENIGLGNAAHSLRTLMLFMLRSRSCAFADYAKEVAQTAGVPYVDHTKYSVAKFQSLGATKAKTYFPNDNTHTNPAGALLNTETFIQAIKCDSQSGDLAKSLSSKGKAIACS</sequence>
<evidence type="ECO:0000256" key="1">
    <source>
        <dbReference type="ARBA" id="ARBA00008668"/>
    </source>
</evidence>
<dbReference type="SUPFAM" id="SSF52266">
    <property type="entry name" value="SGNH hydrolase"/>
    <property type="match status" value="1"/>
</dbReference>
<keyword evidence="4" id="KW-1185">Reference proteome</keyword>
<dbReference type="PANTHER" id="PTHR43695">
    <property type="entry name" value="PUTATIVE (AFU_ORTHOLOGUE AFUA_2G17250)-RELATED"/>
    <property type="match status" value="1"/>
</dbReference>
<keyword evidence="2" id="KW-0378">Hydrolase</keyword>